<dbReference type="Pfam" id="PF00300">
    <property type="entry name" value="His_Phos_1"/>
    <property type="match status" value="1"/>
</dbReference>
<dbReference type="CDD" id="cd07067">
    <property type="entry name" value="HP_PGM_like"/>
    <property type="match status" value="1"/>
</dbReference>
<dbReference type="InterPro" id="IPR013078">
    <property type="entry name" value="His_Pase_superF_clade-1"/>
</dbReference>
<dbReference type="PANTHER" id="PTHR48100">
    <property type="entry name" value="BROAD-SPECIFICITY PHOSPHATASE YOR283W-RELATED"/>
    <property type="match status" value="1"/>
</dbReference>
<evidence type="ECO:0000313" key="2">
    <source>
        <dbReference type="Proteomes" id="UP000676917"/>
    </source>
</evidence>
<dbReference type="InterPro" id="IPR029033">
    <property type="entry name" value="His_PPase_superfam"/>
</dbReference>
<dbReference type="PANTHER" id="PTHR48100:SF1">
    <property type="entry name" value="HISTIDINE PHOSPHATASE FAMILY PROTEIN-RELATED"/>
    <property type="match status" value="1"/>
</dbReference>
<dbReference type="Proteomes" id="UP000676917">
    <property type="component" value="Unassembled WGS sequence"/>
</dbReference>
<dbReference type="EMBL" id="BORP01000003">
    <property type="protein sequence ID" value="GIO27201.1"/>
    <property type="molecule type" value="Genomic_DNA"/>
</dbReference>
<dbReference type="GO" id="GO:0005737">
    <property type="term" value="C:cytoplasm"/>
    <property type="evidence" value="ECO:0007669"/>
    <property type="project" value="TreeGrafter"/>
</dbReference>
<dbReference type="Gene3D" id="3.40.50.1240">
    <property type="entry name" value="Phosphoglycerate mutase-like"/>
    <property type="match status" value="1"/>
</dbReference>
<dbReference type="GO" id="GO:0016791">
    <property type="term" value="F:phosphatase activity"/>
    <property type="evidence" value="ECO:0007669"/>
    <property type="project" value="TreeGrafter"/>
</dbReference>
<dbReference type="AlphaFoldDB" id="A0A919X759"/>
<comment type="caution">
    <text evidence="1">The sequence shown here is derived from an EMBL/GenBank/DDBJ whole genome shotgun (WGS) entry which is preliminary data.</text>
</comment>
<sequence length="188" mass="21367">MGKRIYLVRHCQAEGQEFDAPLTETGKKQAEKLAKFFSTIDLDSVISSPYHRAIQSVTLLTRQKELELKLDDRLSERVLSAINLDDWQDKLETSFQDLDVTYQGGESSREAMARGLHVIEEVCQGSSKNILIATHGNLMALMISHFSPGFGFDGWKTLQNPDVYLIEIDSKKSTVDHLWNEKKDVSHR</sequence>
<name>A0A919X759_9BACI</name>
<protein>
    <submittedName>
        <fullName evidence="1">Phosphoglycerate mutase</fullName>
    </submittedName>
</protein>
<dbReference type="RefSeq" id="WP_212920701.1">
    <property type="nucleotide sequence ID" value="NZ_BORP01000003.1"/>
</dbReference>
<evidence type="ECO:0000313" key="1">
    <source>
        <dbReference type="EMBL" id="GIO27201.1"/>
    </source>
</evidence>
<reference evidence="1" key="1">
    <citation type="submission" date="2021-03" db="EMBL/GenBank/DDBJ databases">
        <title>Antimicrobial resistance genes in bacteria isolated from Japanese honey, and their potential for conferring macrolide and lincosamide resistance in the American foulbrood pathogen Paenibacillus larvae.</title>
        <authorList>
            <person name="Okamoto M."/>
            <person name="Kumagai M."/>
            <person name="Kanamori H."/>
            <person name="Takamatsu D."/>
        </authorList>
    </citation>
    <scope>NUCLEOTIDE SEQUENCE</scope>
    <source>
        <strain evidence="1">J43TS3</strain>
    </source>
</reference>
<keyword evidence="2" id="KW-1185">Reference proteome</keyword>
<dbReference type="SUPFAM" id="SSF53254">
    <property type="entry name" value="Phosphoglycerate mutase-like"/>
    <property type="match status" value="1"/>
</dbReference>
<accession>A0A919X759</accession>
<organism evidence="1 2">
    <name type="scientific">Ornithinibacillus bavariensis</name>
    <dbReference type="NCBI Taxonomy" id="545502"/>
    <lineage>
        <taxon>Bacteria</taxon>
        <taxon>Bacillati</taxon>
        <taxon>Bacillota</taxon>
        <taxon>Bacilli</taxon>
        <taxon>Bacillales</taxon>
        <taxon>Bacillaceae</taxon>
        <taxon>Ornithinibacillus</taxon>
    </lineage>
</organism>
<dbReference type="SMART" id="SM00855">
    <property type="entry name" value="PGAM"/>
    <property type="match status" value="1"/>
</dbReference>
<dbReference type="InterPro" id="IPR050275">
    <property type="entry name" value="PGM_Phosphatase"/>
</dbReference>
<proteinExistence type="predicted"/>
<gene>
    <name evidence="1" type="ORF">J43TS3_18120</name>
</gene>